<dbReference type="InterPro" id="IPR024419">
    <property type="entry name" value="YvrJ"/>
</dbReference>
<protein>
    <submittedName>
        <fullName evidence="2">YvrJ family protein</fullName>
    </submittedName>
</protein>
<proteinExistence type="predicted"/>
<feature type="transmembrane region" description="Helical" evidence="1">
    <location>
        <begin position="6"/>
        <end position="28"/>
    </location>
</feature>
<keyword evidence="1" id="KW-0812">Transmembrane</keyword>
<evidence type="ECO:0000256" key="1">
    <source>
        <dbReference type="SAM" id="Phobius"/>
    </source>
</evidence>
<organism evidence="2 3">
    <name type="scientific">Paenisporosarcina macmurdoensis</name>
    <dbReference type="NCBI Taxonomy" id="212659"/>
    <lineage>
        <taxon>Bacteria</taxon>
        <taxon>Bacillati</taxon>
        <taxon>Bacillota</taxon>
        <taxon>Bacilli</taxon>
        <taxon>Bacillales</taxon>
        <taxon>Caryophanaceae</taxon>
        <taxon>Paenisporosarcina</taxon>
    </lineage>
</organism>
<name>A0ABW1LC44_9BACL</name>
<comment type="caution">
    <text evidence="2">The sequence shown here is derived from an EMBL/GenBank/DDBJ whole genome shotgun (WGS) entry which is preliminary data.</text>
</comment>
<evidence type="ECO:0000313" key="3">
    <source>
        <dbReference type="Proteomes" id="UP001596170"/>
    </source>
</evidence>
<dbReference type="RefSeq" id="WP_377735344.1">
    <property type="nucleotide sequence ID" value="NZ_JBHSRI010000025.1"/>
</dbReference>
<dbReference type="Pfam" id="PF12841">
    <property type="entry name" value="YvrJ"/>
    <property type="match status" value="1"/>
</dbReference>
<dbReference type="EMBL" id="JBHSRI010000025">
    <property type="protein sequence ID" value="MFC6040782.1"/>
    <property type="molecule type" value="Genomic_DNA"/>
</dbReference>
<accession>A0ABW1LC44</accession>
<evidence type="ECO:0000313" key="2">
    <source>
        <dbReference type="EMBL" id="MFC6040782.1"/>
    </source>
</evidence>
<keyword evidence="1" id="KW-0472">Membrane</keyword>
<keyword evidence="1" id="KW-1133">Transmembrane helix</keyword>
<keyword evidence="3" id="KW-1185">Reference proteome</keyword>
<sequence>MNALDVPVWTAILGNFGFPIAITVYLFYRFEKKIENLEVVIFELNEVIKDSYHKFS</sequence>
<dbReference type="Proteomes" id="UP001596170">
    <property type="component" value="Unassembled WGS sequence"/>
</dbReference>
<reference evidence="3" key="1">
    <citation type="journal article" date="2019" name="Int. J. Syst. Evol. Microbiol.">
        <title>The Global Catalogue of Microorganisms (GCM) 10K type strain sequencing project: providing services to taxonomists for standard genome sequencing and annotation.</title>
        <authorList>
            <consortium name="The Broad Institute Genomics Platform"/>
            <consortium name="The Broad Institute Genome Sequencing Center for Infectious Disease"/>
            <person name="Wu L."/>
            <person name="Ma J."/>
        </authorList>
    </citation>
    <scope>NUCLEOTIDE SEQUENCE [LARGE SCALE GENOMIC DNA]</scope>
    <source>
        <strain evidence="3">CCUG 54527</strain>
    </source>
</reference>
<gene>
    <name evidence="2" type="ORF">ACFPYN_15245</name>
</gene>